<organism evidence="1">
    <name type="scientific">Arundo donax</name>
    <name type="common">Giant reed</name>
    <name type="synonym">Donax arundinaceus</name>
    <dbReference type="NCBI Taxonomy" id="35708"/>
    <lineage>
        <taxon>Eukaryota</taxon>
        <taxon>Viridiplantae</taxon>
        <taxon>Streptophyta</taxon>
        <taxon>Embryophyta</taxon>
        <taxon>Tracheophyta</taxon>
        <taxon>Spermatophyta</taxon>
        <taxon>Magnoliopsida</taxon>
        <taxon>Liliopsida</taxon>
        <taxon>Poales</taxon>
        <taxon>Poaceae</taxon>
        <taxon>PACMAD clade</taxon>
        <taxon>Arundinoideae</taxon>
        <taxon>Arundineae</taxon>
        <taxon>Arundo</taxon>
    </lineage>
</organism>
<sequence>MRSGNVQSDKLLNRTLTMTWVTFPEKTNLQTL</sequence>
<reference evidence="1" key="1">
    <citation type="submission" date="2014-09" db="EMBL/GenBank/DDBJ databases">
        <authorList>
            <person name="Magalhaes I.L.F."/>
            <person name="Oliveira U."/>
            <person name="Santos F.R."/>
            <person name="Vidigal T.H.D.A."/>
            <person name="Brescovit A.D."/>
            <person name="Santos A.J."/>
        </authorList>
    </citation>
    <scope>NUCLEOTIDE SEQUENCE</scope>
    <source>
        <tissue evidence="1">Shoot tissue taken approximately 20 cm above the soil surface</tissue>
    </source>
</reference>
<dbReference type="EMBL" id="GBRH01178089">
    <property type="protein sequence ID" value="JAE19807.1"/>
    <property type="molecule type" value="Transcribed_RNA"/>
</dbReference>
<name>A0A0A9G5N4_ARUDO</name>
<protein>
    <submittedName>
        <fullName evidence="1">Uncharacterized protein</fullName>
    </submittedName>
</protein>
<evidence type="ECO:0000313" key="1">
    <source>
        <dbReference type="EMBL" id="JAE19807.1"/>
    </source>
</evidence>
<accession>A0A0A9G5N4</accession>
<reference evidence="1" key="2">
    <citation type="journal article" date="2015" name="Data Brief">
        <title>Shoot transcriptome of the giant reed, Arundo donax.</title>
        <authorList>
            <person name="Barrero R.A."/>
            <person name="Guerrero F.D."/>
            <person name="Moolhuijzen P."/>
            <person name="Goolsby J.A."/>
            <person name="Tidwell J."/>
            <person name="Bellgard S.E."/>
            <person name="Bellgard M.I."/>
        </authorList>
    </citation>
    <scope>NUCLEOTIDE SEQUENCE</scope>
    <source>
        <tissue evidence="1">Shoot tissue taken approximately 20 cm above the soil surface</tissue>
    </source>
</reference>
<dbReference type="AlphaFoldDB" id="A0A0A9G5N4"/>
<proteinExistence type="predicted"/>